<sequence length="237" mass="27710">MSFKLSDVDLEADFEELMAVMWAAHEEPVQPFFRLFCPIVNGDRQASLKESTERMLEWDRHDPQARWLKVQDVSTGRIAGAAWYKIYKEDPFAHPEEEAVEWYPDDTSRDFVSQAIRQMDRPREEKATRPQVFLNILFTHPGYRRKGIGAMLVQWGIDAAKELGVEFWLNATPVGKPLYEKLGFEVVERNPLVPKTERPDATWNATAREFSDIVFWTMWLPKVGTFETNKTKRPWET</sequence>
<dbReference type="InterPro" id="IPR000182">
    <property type="entry name" value="GNAT_dom"/>
</dbReference>
<dbReference type="Pfam" id="PF00583">
    <property type="entry name" value="Acetyltransf_1"/>
    <property type="match status" value="1"/>
</dbReference>
<dbReference type="InterPro" id="IPR052523">
    <property type="entry name" value="Trichothecene_AcTrans"/>
</dbReference>
<dbReference type="CDD" id="cd04301">
    <property type="entry name" value="NAT_SF"/>
    <property type="match status" value="1"/>
</dbReference>
<feature type="domain" description="N-acetyltransferase" evidence="1">
    <location>
        <begin position="68"/>
        <end position="209"/>
    </location>
</feature>
<dbReference type="EMBL" id="KV441555">
    <property type="protein sequence ID" value="OAG02717.1"/>
    <property type="molecule type" value="Genomic_DNA"/>
</dbReference>
<dbReference type="GeneID" id="28762472"/>
<dbReference type="SUPFAM" id="SSF55729">
    <property type="entry name" value="Acyl-CoA N-acyltransferases (Nat)"/>
    <property type="match status" value="1"/>
</dbReference>
<dbReference type="Proteomes" id="UP000077069">
    <property type="component" value="Unassembled WGS sequence"/>
</dbReference>
<dbReference type="AlphaFoldDB" id="A0A177C7I8"/>
<dbReference type="RefSeq" id="XP_018033082.1">
    <property type="nucleotide sequence ID" value="XM_018178986.1"/>
</dbReference>
<evidence type="ECO:0000259" key="1">
    <source>
        <dbReference type="PROSITE" id="PS51186"/>
    </source>
</evidence>
<keyword evidence="2" id="KW-0808">Transferase</keyword>
<dbReference type="InterPro" id="IPR016181">
    <property type="entry name" value="Acyl_CoA_acyltransferase"/>
</dbReference>
<dbReference type="PANTHER" id="PTHR42791:SF5">
    <property type="entry name" value="HYPOTHETICAL ACETYLTRANSFERASE (EUROFUNG)"/>
    <property type="match status" value="1"/>
</dbReference>
<proteinExistence type="predicted"/>
<keyword evidence="3" id="KW-1185">Reference proteome</keyword>
<accession>A0A177C7I8</accession>
<dbReference type="OrthoDB" id="410198at2759"/>
<dbReference type="PROSITE" id="PS51186">
    <property type="entry name" value="GNAT"/>
    <property type="match status" value="1"/>
</dbReference>
<dbReference type="InParanoid" id="A0A177C7I8"/>
<evidence type="ECO:0000313" key="3">
    <source>
        <dbReference type="Proteomes" id="UP000077069"/>
    </source>
</evidence>
<organism evidence="2 3">
    <name type="scientific">Paraphaeosphaeria sporulosa</name>
    <dbReference type="NCBI Taxonomy" id="1460663"/>
    <lineage>
        <taxon>Eukaryota</taxon>
        <taxon>Fungi</taxon>
        <taxon>Dikarya</taxon>
        <taxon>Ascomycota</taxon>
        <taxon>Pezizomycotina</taxon>
        <taxon>Dothideomycetes</taxon>
        <taxon>Pleosporomycetidae</taxon>
        <taxon>Pleosporales</taxon>
        <taxon>Massarineae</taxon>
        <taxon>Didymosphaeriaceae</taxon>
        <taxon>Paraphaeosphaeria</taxon>
    </lineage>
</organism>
<protein>
    <submittedName>
        <fullName evidence="2">Acyl-CoA N-acyltransferase</fullName>
    </submittedName>
</protein>
<dbReference type="Gene3D" id="3.40.630.30">
    <property type="match status" value="1"/>
</dbReference>
<name>A0A177C7I8_9PLEO</name>
<gene>
    <name evidence="2" type="ORF">CC84DRAFT_1166541</name>
</gene>
<dbReference type="GO" id="GO:0016747">
    <property type="term" value="F:acyltransferase activity, transferring groups other than amino-acyl groups"/>
    <property type="evidence" value="ECO:0007669"/>
    <property type="project" value="InterPro"/>
</dbReference>
<dbReference type="PANTHER" id="PTHR42791">
    <property type="entry name" value="GNAT FAMILY ACETYLTRANSFERASE"/>
    <property type="match status" value="1"/>
</dbReference>
<evidence type="ECO:0000313" key="2">
    <source>
        <dbReference type="EMBL" id="OAG02717.1"/>
    </source>
</evidence>
<dbReference type="STRING" id="1460663.A0A177C7I8"/>
<keyword evidence="2" id="KW-0012">Acyltransferase</keyword>
<reference evidence="2 3" key="1">
    <citation type="submission" date="2016-05" db="EMBL/GenBank/DDBJ databases">
        <title>Comparative analysis of secretome profiles of manganese(II)-oxidizing ascomycete fungi.</title>
        <authorList>
            <consortium name="DOE Joint Genome Institute"/>
            <person name="Zeiner C.A."/>
            <person name="Purvine S.O."/>
            <person name="Zink E.M."/>
            <person name="Wu S."/>
            <person name="Pasa-Tolic L."/>
            <person name="Chaput D.L."/>
            <person name="Haridas S."/>
            <person name="Grigoriev I.V."/>
            <person name="Santelli C.M."/>
            <person name="Hansel C.M."/>
        </authorList>
    </citation>
    <scope>NUCLEOTIDE SEQUENCE [LARGE SCALE GENOMIC DNA]</scope>
    <source>
        <strain evidence="2 3">AP3s5-JAC2a</strain>
    </source>
</reference>